<protein>
    <submittedName>
        <fullName evidence="1">Uncharacterized protein</fullName>
    </submittedName>
</protein>
<comment type="caution">
    <text evidence="1">The sequence shown here is derived from an EMBL/GenBank/DDBJ whole genome shotgun (WGS) entry which is preliminary data.</text>
</comment>
<name>A0A8J6DY61_9EUKA</name>
<accession>A0A8J6DY61</accession>
<dbReference type="AlphaFoldDB" id="A0A8J6DY61"/>
<proteinExistence type="predicted"/>
<dbReference type="EMBL" id="JAHDYR010000053">
    <property type="protein sequence ID" value="KAG9391599.1"/>
    <property type="molecule type" value="Genomic_DNA"/>
</dbReference>
<reference evidence="1" key="1">
    <citation type="submission" date="2021-05" db="EMBL/GenBank/DDBJ databases">
        <title>A free-living protist that lacks canonical eukaryotic 1 DNA replication and segregation systems.</title>
        <authorList>
            <person name="Salas-Leiva D.E."/>
            <person name="Tromer E.C."/>
            <person name="Curtis B.A."/>
            <person name="Jerlstrom-Hultqvist J."/>
            <person name="Kolisko M."/>
            <person name="Yi Z."/>
            <person name="Salas-Leiva J.S."/>
            <person name="Gallot-Lavallee L."/>
            <person name="Kops G.J.P.L."/>
            <person name="Archibald J.M."/>
            <person name="Simpson A.G.B."/>
            <person name="Roger A.J."/>
        </authorList>
    </citation>
    <scope>NUCLEOTIDE SEQUENCE</scope>
    <source>
        <strain evidence="1">BICM</strain>
    </source>
</reference>
<gene>
    <name evidence="1" type="ORF">J8273_6364</name>
</gene>
<sequence>MNAEHKALVIEAYGWIRKHSFINVEQIPDMGQCFERWLKDITEDEFMRRLAVHFTFGNAVGKVFQLKELREHLYAATYAVAYSAGKTAESRRVEDHVEKQVESLISLTFIRPCFKAAGTIYYETNLHHTINAEATKFKFDHHMSSPPVPYEGTLPFGLWSKEGTGVPLTQEEIDTIAPYVDEDADGRSRGARKTAQLCHDVKMELRRGGKTRDDLARATDHARQRVCTVITVYKAINLVKSGPAGLKNTLEWSDSAHRRLCDPGLAMSELIDMRRHASLMRDEVRHAQRLANLKRYLGRVTTEPPQEVSLLLREPSKDQYRGWRGPAG</sequence>
<evidence type="ECO:0000313" key="2">
    <source>
        <dbReference type="Proteomes" id="UP000717585"/>
    </source>
</evidence>
<organism evidence="1 2">
    <name type="scientific">Carpediemonas membranifera</name>
    <dbReference type="NCBI Taxonomy" id="201153"/>
    <lineage>
        <taxon>Eukaryota</taxon>
        <taxon>Metamonada</taxon>
        <taxon>Carpediemonas-like organisms</taxon>
        <taxon>Carpediemonas</taxon>
    </lineage>
</organism>
<dbReference type="OrthoDB" id="10676713at2759"/>
<keyword evidence="2" id="KW-1185">Reference proteome</keyword>
<dbReference type="Proteomes" id="UP000717585">
    <property type="component" value="Unassembled WGS sequence"/>
</dbReference>
<evidence type="ECO:0000313" key="1">
    <source>
        <dbReference type="EMBL" id="KAG9391599.1"/>
    </source>
</evidence>